<dbReference type="Pfam" id="PF00756">
    <property type="entry name" value="Esterase"/>
    <property type="match status" value="1"/>
</dbReference>
<gene>
    <name evidence="2" type="ORF">ACFQRF_01620</name>
</gene>
<protein>
    <submittedName>
        <fullName evidence="2">Alpha/beta hydrolase</fullName>
    </submittedName>
</protein>
<sequence>MFTSFTRRTTAAALASLTVAVAAALAALRTEDGETGTADPGQDGRPVGAASAMLGAERPGVLPRPGEVAVCRRPGREEIIRVPDPGAPEGGRPIWVRRPPGPDSADLPVLYLLHGSTGTHESITSAGAGPLLDREMCRTGVEFVVAAPYGQEVGGSDTEWGDAADGDFRIETFVIEKAVRAVEGDHPRPRHLRAIGGFSMGGYGAAALSLRHPDLYRQAISWAGYFRVDDPSGTFGDDPDSHAPDRLLDDPAVRDIRFLLIEGTEDHTPLQVGSIHGEAKRFAALLAERDMAVQTHFPPGGHTYDVWTPTFPEAVDFLVAGWRQPVAGVDQR</sequence>
<dbReference type="Proteomes" id="UP001596540">
    <property type="component" value="Unassembled WGS sequence"/>
</dbReference>
<dbReference type="EMBL" id="JBHTBH010000001">
    <property type="protein sequence ID" value="MFC7326427.1"/>
    <property type="molecule type" value="Genomic_DNA"/>
</dbReference>
<dbReference type="InterPro" id="IPR050583">
    <property type="entry name" value="Mycobacterial_A85_antigen"/>
</dbReference>
<keyword evidence="2" id="KW-0378">Hydrolase</keyword>
<organism evidence="2 3">
    <name type="scientific">Marinactinospora rubrisoli</name>
    <dbReference type="NCBI Taxonomy" id="2715399"/>
    <lineage>
        <taxon>Bacteria</taxon>
        <taxon>Bacillati</taxon>
        <taxon>Actinomycetota</taxon>
        <taxon>Actinomycetes</taxon>
        <taxon>Streptosporangiales</taxon>
        <taxon>Nocardiopsidaceae</taxon>
        <taxon>Marinactinospora</taxon>
    </lineage>
</organism>
<reference evidence="3" key="1">
    <citation type="journal article" date="2019" name="Int. J. Syst. Evol. Microbiol.">
        <title>The Global Catalogue of Microorganisms (GCM) 10K type strain sequencing project: providing services to taxonomists for standard genome sequencing and annotation.</title>
        <authorList>
            <consortium name="The Broad Institute Genomics Platform"/>
            <consortium name="The Broad Institute Genome Sequencing Center for Infectious Disease"/>
            <person name="Wu L."/>
            <person name="Ma J."/>
        </authorList>
    </citation>
    <scope>NUCLEOTIDE SEQUENCE [LARGE SCALE GENOMIC DNA]</scope>
    <source>
        <strain evidence="3">CGMCC 4.7382</strain>
    </source>
</reference>
<dbReference type="InterPro" id="IPR000801">
    <property type="entry name" value="Esterase-like"/>
</dbReference>
<dbReference type="Gene3D" id="3.40.50.1820">
    <property type="entry name" value="alpha/beta hydrolase"/>
    <property type="match status" value="1"/>
</dbReference>
<dbReference type="RefSeq" id="WP_379868189.1">
    <property type="nucleotide sequence ID" value="NZ_JBHTBH010000001.1"/>
</dbReference>
<dbReference type="InterPro" id="IPR029058">
    <property type="entry name" value="AB_hydrolase_fold"/>
</dbReference>
<dbReference type="PANTHER" id="PTHR48098:SF1">
    <property type="entry name" value="DIACYLGLYCEROL ACYLTRANSFERASE_MYCOLYLTRANSFERASE AG85A"/>
    <property type="match status" value="1"/>
</dbReference>
<evidence type="ECO:0000313" key="3">
    <source>
        <dbReference type="Proteomes" id="UP001596540"/>
    </source>
</evidence>
<keyword evidence="1" id="KW-0732">Signal</keyword>
<comment type="caution">
    <text evidence="2">The sequence shown here is derived from an EMBL/GenBank/DDBJ whole genome shotgun (WGS) entry which is preliminary data.</text>
</comment>
<evidence type="ECO:0000313" key="2">
    <source>
        <dbReference type="EMBL" id="MFC7326427.1"/>
    </source>
</evidence>
<keyword evidence="3" id="KW-1185">Reference proteome</keyword>
<dbReference type="SUPFAM" id="SSF53474">
    <property type="entry name" value="alpha/beta-Hydrolases"/>
    <property type="match status" value="1"/>
</dbReference>
<feature type="chain" id="PRO_5046243083" evidence="1">
    <location>
        <begin position="27"/>
        <end position="332"/>
    </location>
</feature>
<dbReference type="GO" id="GO:0016787">
    <property type="term" value="F:hydrolase activity"/>
    <property type="evidence" value="ECO:0007669"/>
    <property type="project" value="UniProtKB-KW"/>
</dbReference>
<dbReference type="PANTHER" id="PTHR48098">
    <property type="entry name" value="ENTEROCHELIN ESTERASE-RELATED"/>
    <property type="match status" value="1"/>
</dbReference>
<accession>A0ABW2K8Y8</accession>
<feature type="signal peptide" evidence="1">
    <location>
        <begin position="1"/>
        <end position="26"/>
    </location>
</feature>
<evidence type="ECO:0000256" key="1">
    <source>
        <dbReference type="SAM" id="SignalP"/>
    </source>
</evidence>
<name>A0ABW2K8Y8_9ACTN</name>
<proteinExistence type="predicted"/>